<name>A0A9P6MU29_9FUNG</name>
<evidence type="ECO:0000256" key="5">
    <source>
        <dbReference type="SAM" id="MobiDB-lite"/>
    </source>
</evidence>
<evidence type="ECO:0000256" key="3">
    <source>
        <dbReference type="ARBA" id="ARBA00022827"/>
    </source>
</evidence>
<keyword evidence="3" id="KW-0274">FAD</keyword>
<dbReference type="Gene3D" id="3.50.50.60">
    <property type="entry name" value="FAD/NAD(P)-binding domain"/>
    <property type="match status" value="1"/>
</dbReference>
<dbReference type="AlphaFoldDB" id="A0A9P6MU29"/>
<keyword evidence="8" id="KW-1185">Reference proteome</keyword>
<evidence type="ECO:0000256" key="4">
    <source>
        <dbReference type="ARBA" id="ARBA00023002"/>
    </source>
</evidence>
<dbReference type="SUPFAM" id="SSF51905">
    <property type="entry name" value="FAD/NAD(P)-binding domain"/>
    <property type="match status" value="1"/>
</dbReference>
<keyword evidence="2" id="KW-0285">Flavoprotein</keyword>
<protein>
    <recommendedName>
        <fullName evidence="6">FAD-binding domain-containing protein</fullName>
    </recommendedName>
</protein>
<dbReference type="GO" id="GO:0071949">
    <property type="term" value="F:FAD binding"/>
    <property type="evidence" value="ECO:0007669"/>
    <property type="project" value="InterPro"/>
</dbReference>
<evidence type="ECO:0000256" key="1">
    <source>
        <dbReference type="ARBA" id="ARBA00007992"/>
    </source>
</evidence>
<dbReference type="InterPro" id="IPR050562">
    <property type="entry name" value="FAD_mOase_fung"/>
</dbReference>
<feature type="region of interest" description="Disordered" evidence="5">
    <location>
        <begin position="442"/>
        <end position="470"/>
    </location>
</feature>
<reference evidence="7" key="1">
    <citation type="journal article" date="2020" name="Fungal Divers.">
        <title>Resolving the Mortierellaceae phylogeny through synthesis of multi-gene phylogenetics and phylogenomics.</title>
        <authorList>
            <person name="Vandepol N."/>
            <person name="Liber J."/>
            <person name="Desiro A."/>
            <person name="Na H."/>
            <person name="Kennedy M."/>
            <person name="Barry K."/>
            <person name="Grigoriev I.V."/>
            <person name="Miller A.N."/>
            <person name="O'Donnell K."/>
            <person name="Stajich J.E."/>
            <person name="Bonito G."/>
        </authorList>
    </citation>
    <scope>NUCLEOTIDE SEQUENCE</scope>
    <source>
        <strain evidence="7">NRRL 2769</strain>
    </source>
</reference>
<feature type="domain" description="FAD-binding" evidence="6">
    <location>
        <begin position="302"/>
        <end position="383"/>
    </location>
</feature>
<organism evidence="7 8">
    <name type="scientific">Entomortierella chlamydospora</name>
    <dbReference type="NCBI Taxonomy" id="101097"/>
    <lineage>
        <taxon>Eukaryota</taxon>
        <taxon>Fungi</taxon>
        <taxon>Fungi incertae sedis</taxon>
        <taxon>Mucoromycota</taxon>
        <taxon>Mortierellomycotina</taxon>
        <taxon>Mortierellomycetes</taxon>
        <taxon>Mortierellales</taxon>
        <taxon>Mortierellaceae</taxon>
        <taxon>Entomortierella</taxon>
    </lineage>
</organism>
<evidence type="ECO:0000313" key="8">
    <source>
        <dbReference type="Proteomes" id="UP000703661"/>
    </source>
</evidence>
<evidence type="ECO:0000259" key="6">
    <source>
        <dbReference type="Pfam" id="PF01494"/>
    </source>
</evidence>
<evidence type="ECO:0000313" key="7">
    <source>
        <dbReference type="EMBL" id="KAG0013071.1"/>
    </source>
</evidence>
<sequence length="470" mass="51984">MNAYPSQPPPISLDSKTPHVIIVGAGLAGLFLAILLDRQGVPYEIYERAKAIRPLGGVMSLNANILPVFEQLGLLEELKSISLPTSDFHVYKSNMKLISAIHGVGSEELVGYDYQLFARPNLYDIFLARIPPGRLHLNKKVMSIAQGKEGVMIRCSDGTTYHGDILVGADGAYSGVRQSLYKMLQAENLLPESDMRTMGKGFSCLVGTTDPLDPEKYPTLKNKRAILYQIVGDGNQYTWSAVNVPDNRICWNVVSQFASTSETEDEKFRNSEWGPGANESFIDEVKGFLVPIGGTMGDLIRATQSDTISRVILEDKIFKTWSHKRVVLIGDACHKLLPSAGQGAVNALQDAVILANCIYDLESLSPGDISAALEDYRHQRYPHVVEQYEASKINAKIIYGQTVFEKLIRNVVLNYMPKSVQAKSAMKNLAYRPQATFLPLAPKRGKGPVLPQKPSKRYEAEQNKARARVI</sequence>
<dbReference type="Pfam" id="PF01494">
    <property type="entry name" value="FAD_binding_3"/>
    <property type="match status" value="2"/>
</dbReference>
<gene>
    <name evidence="7" type="ORF">BGZ80_011298</name>
</gene>
<comment type="similarity">
    <text evidence="1">Belongs to the paxM FAD-dependent monooxygenase family.</text>
</comment>
<dbReference type="GO" id="GO:0004497">
    <property type="term" value="F:monooxygenase activity"/>
    <property type="evidence" value="ECO:0007669"/>
    <property type="project" value="InterPro"/>
</dbReference>
<dbReference type="InterPro" id="IPR036188">
    <property type="entry name" value="FAD/NAD-bd_sf"/>
</dbReference>
<dbReference type="PANTHER" id="PTHR47356">
    <property type="entry name" value="FAD-DEPENDENT MONOOXYGENASE ASQG-RELATED"/>
    <property type="match status" value="1"/>
</dbReference>
<accession>A0A9P6MU29</accession>
<dbReference type="OrthoDB" id="10029326at2759"/>
<dbReference type="InterPro" id="IPR002938">
    <property type="entry name" value="FAD-bd"/>
</dbReference>
<evidence type="ECO:0000256" key="2">
    <source>
        <dbReference type="ARBA" id="ARBA00022630"/>
    </source>
</evidence>
<feature type="domain" description="FAD-binding" evidence="6">
    <location>
        <begin position="19"/>
        <end position="181"/>
    </location>
</feature>
<keyword evidence="4" id="KW-0560">Oxidoreductase</keyword>
<dbReference type="EMBL" id="JAAAID010000895">
    <property type="protein sequence ID" value="KAG0013071.1"/>
    <property type="molecule type" value="Genomic_DNA"/>
</dbReference>
<dbReference type="PANTHER" id="PTHR47356:SF2">
    <property type="entry name" value="FAD-BINDING DOMAIN-CONTAINING PROTEIN-RELATED"/>
    <property type="match status" value="1"/>
</dbReference>
<proteinExistence type="inferred from homology"/>
<dbReference type="Proteomes" id="UP000703661">
    <property type="component" value="Unassembled WGS sequence"/>
</dbReference>
<dbReference type="PRINTS" id="PR00420">
    <property type="entry name" value="RNGMNOXGNASE"/>
</dbReference>
<comment type="caution">
    <text evidence="7">The sequence shown here is derived from an EMBL/GenBank/DDBJ whole genome shotgun (WGS) entry which is preliminary data.</text>
</comment>